<dbReference type="GeneID" id="107025156"/>
<name>A0ABM1H7F8_SOLPN</name>
<protein>
    <submittedName>
        <fullName evidence="3">Uncharacterized protein LOC107025156</fullName>
    </submittedName>
</protein>
<organism evidence="2 3">
    <name type="scientific">Solanum pennellii</name>
    <name type="common">Tomato</name>
    <name type="synonym">Lycopersicon pennellii</name>
    <dbReference type="NCBI Taxonomy" id="28526"/>
    <lineage>
        <taxon>Eukaryota</taxon>
        <taxon>Viridiplantae</taxon>
        <taxon>Streptophyta</taxon>
        <taxon>Embryophyta</taxon>
        <taxon>Tracheophyta</taxon>
        <taxon>Spermatophyta</taxon>
        <taxon>Magnoliopsida</taxon>
        <taxon>eudicotyledons</taxon>
        <taxon>Gunneridae</taxon>
        <taxon>Pentapetalae</taxon>
        <taxon>asterids</taxon>
        <taxon>lamiids</taxon>
        <taxon>Solanales</taxon>
        <taxon>Solanaceae</taxon>
        <taxon>Solanoideae</taxon>
        <taxon>Solaneae</taxon>
        <taxon>Solanum</taxon>
        <taxon>Solanum subgen. Lycopersicon</taxon>
    </lineage>
</organism>
<evidence type="ECO:0000313" key="3">
    <source>
        <dbReference type="RefSeq" id="XP_015081475.1"/>
    </source>
</evidence>
<sequence length="161" mass="17538">MVKGMMSRRSLFLAGLGRLTRKEGRTAMLIGAMDISMLMVYVQQVEEEKLRGRESSEVRKLRQGISLGSRRHKEVVGLLHILGVVEPTQVSVVMARQVVQVWARGSLHEKCPKNKQGGGYPGHRAQSLSVAPTDKVAPRGATSGTAGGANCLYAITSRQKQ</sequence>
<dbReference type="RefSeq" id="XP_015081475.1">
    <property type="nucleotide sequence ID" value="XM_015225989.1"/>
</dbReference>
<proteinExistence type="predicted"/>
<feature type="region of interest" description="Disordered" evidence="1">
    <location>
        <begin position="111"/>
        <end position="148"/>
    </location>
</feature>
<evidence type="ECO:0000256" key="1">
    <source>
        <dbReference type="SAM" id="MobiDB-lite"/>
    </source>
</evidence>
<reference evidence="2" key="1">
    <citation type="journal article" date="2014" name="Nat. Genet.">
        <title>The genome of the stress-tolerant wild tomato species Solanum pennellii.</title>
        <authorList>
            <person name="Bolger A."/>
            <person name="Scossa F."/>
            <person name="Bolger M.E."/>
            <person name="Lanz C."/>
            <person name="Maumus F."/>
            <person name="Tohge T."/>
            <person name="Quesneville H."/>
            <person name="Alseekh S."/>
            <person name="Sorensen I."/>
            <person name="Lichtenstein G."/>
            <person name="Fich E.A."/>
            <person name="Conte M."/>
            <person name="Keller H."/>
            <person name="Schneeberger K."/>
            <person name="Schwacke R."/>
            <person name="Ofner I."/>
            <person name="Vrebalov J."/>
            <person name="Xu Y."/>
            <person name="Osorio S."/>
            <person name="Aflitos S.A."/>
            <person name="Schijlen E."/>
            <person name="Jimenez-Gomez J.M."/>
            <person name="Ryngajllo M."/>
            <person name="Kimura S."/>
            <person name="Kumar R."/>
            <person name="Koenig D."/>
            <person name="Headland L.R."/>
            <person name="Maloof J.N."/>
            <person name="Sinha N."/>
            <person name="van Ham R.C."/>
            <person name="Lankhorst R.K."/>
            <person name="Mao L."/>
            <person name="Vogel A."/>
            <person name="Arsova B."/>
            <person name="Panstruga R."/>
            <person name="Fei Z."/>
            <person name="Rose J.K."/>
            <person name="Zamir D."/>
            <person name="Carrari F."/>
            <person name="Giovannoni J.J."/>
            <person name="Weigel D."/>
            <person name="Usadel B."/>
            <person name="Fernie A.R."/>
        </authorList>
    </citation>
    <scope>NUCLEOTIDE SEQUENCE [LARGE SCALE GENOMIC DNA]</scope>
    <source>
        <strain evidence="2">cv. LA0716</strain>
    </source>
</reference>
<dbReference type="Proteomes" id="UP000694930">
    <property type="component" value="Chromosome 7"/>
</dbReference>
<accession>A0ABM1H7F8</accession>
<evidence type="ECO:0000313" key="2">
    <source>
        <dbReference type="Proteomes" id="UP000694930"/>
    </source>
</evidence>
<reference evidence="3" key="2">
    <citation type="submission" date="2025-08" db="UniProtKB">
        <authorList>
            <consortium name="RefSeq"/>
        </authorList>
    </citation>
    <scope>IDENTIFICATION</scope>
</reference>
<gene>
    <name evidence="3" type="primary">LOC107025156</name>
</gene>
<keyword evidence="2" id="KW-1185">Reference proteome</keyword>